<dbReference type="InterPro" id="IPR013373">
    <property type="entry name" value="Flagellin/pilin_N_arc"/>
</dbReference>
<keyword evidence="1" id="KW-0472">Membrane</keyword>
<dbReference type="AlphaFoldDB" id="A0A897MHH9"/>
<name>A0A897MHH9_9EURY</name>
<keyword evidence="3" id="KW-0282">Flagellum</keyword>
<dbReference type="PANTHER" id="PTHR38138">
    <property type="entry name" value="VNG6441H"/>
    <property type="match status" value="1"/>
</dbReference>
<organism evidence="3 4">
    <name type="scientific">Natranaeroarchaeum sulfidigenes</name>
    <dbReference type="NCBI Taxonomy" id="2784880"/>
    <lineage>
        <taxon>Archaea</taxon>
        <taxon>Methanobacteriati</taxon>
        <taxon>Methanobacteriota</taxon>
        <taxon>Stenosarchaea group</taxon>
        <taxon>Halobacteria</taxon>
        <taxon>Halobacteriales</taxon>
        <taxon>Natronoarchaeaceae</taxon>
        <taxon>Natranaeroarchaeum</taxon>
    </lineage>
</organism>
<feature type="domain" description="Archaeal Type IV pilin N-terminal" evidence="2">
    <location>
        <begin position="14"/>
        <end position="87"/>
    </location>
</feature>
<dbReference type="Proteomes" id="UP000663586">
    <property type="component" value="Chromosome"/>
</dbReference>
<keyword evidence="3" id="KW-0969">Cilium</keyword>
<dbReference type="InterPro" id="IPR012332">
    <property type="entry name" value="Autotransporter_pectin_lyase_C"/>
</dbReference>
<protein>
    <submittedName>
        <fullName evidence="3">Pilin/Flagellin, FlaG/FlaF family</fullName>
    </submittedName>
</protein>
<reference evidence="3" key="1">
    <citation type="submission" date="2020-11" db="EMBL/GenBank/DDBJ databases">
        <title>Carbohydrate-dependent, anaerobic sulfur respiration: A novel catabolism in halophilic archaea.</title>
        <authorList>
            <person name="Sorokin D.Y."/>
            <person name="Messina E."/>
            <person name="Smedile F."/>
            <person name="La Cono V."/>
            <person name="Hallsworth J.E."/>
            <person name="Yakimov M.M."/>
        </authorList>
    </citation>
    <scope>NUCLEOTIDE SEQUENCE</scope>
    <source>
        <strain evidence="3">AArc-S</strain>
    </source>
</reference>
<gene>
    <name evidence="3" type="ORF">AArcS_0371</name>
</gene>
<dbReference type="RefSeq" id="WP_238478718.1">
    <property type="nucleotide sequence ID" value="NZ_CP064786.1"/>
</dbReference>
<evidence type="ECO:0000313" key="3">
    <source>
        <dbReference type="EMBL" id="QSG01600.1"/>
    </source>
</evidence>
<keyword evidence="1" id="KW-1133">Transmembrane helix</keyword>
<dbReference type="InterPro" id="IPR012859">
    <property type="entry name" value="Pilin_N_archaeal"/>
</dbReference>
<dbReference type="Pfam" id="PF07790">
    <property type="entry name" value="Pilin_N"/>
    <property type="match status" value="1"/>
</dbReference>
<feature type="transmembrane region" description="Helical" evidence="1">
    <location>
        <begin position="20"/>
        <end position="44"/>
    </location>
</feature>
<keyword evidence="3" id="KW-0966">Cell projection</keyword>
<evidence type="ECO:0000259" key="2">
    <source>
        <dbReference type="Pfam" id="PF07790"/>
    </source>
</evidence>
<accession>A0A897MHH9</accession>
<dbReference type="PANTHER" id="PTHR38138:SF1">
    <property type="entry name" value="ARCHAEAL TYPE IV PILIN N-TERMINAL DOMAIN-CONTAINING PROTEIN"/>
    <property type="match status" value="1"/>
</dbReference>
<keyword evidence="1" id="KW-0812">Transmembrane</keyword>
<dbReference type="Gene3D" id="2.160.20.20">
    <property type="match status" value="1"/>
</dbReference>
<dbReference type="EMBL" id="CP064786">
    <property type="protein sequence ID" value="QSG01600.1"/>
    <property type="molecule type" value="Genomic_DNA"/>
</dbReference>
<evidence type="ECO:0000313" key="4">
    <source>
        <dbReference type="Proteomes" id="UP000663586"/>
    </source>
</evidence>
<dbReference type="NCBIfam" id="TIGR02537">
    <property type="entry name" value="arch_flag_Nterm"/>
    <property type="match status" value="1"/>
</dbReference>
<dbReference type="KEGG" id="hara:AArcS_0371"/>
<dbReference type="GeneID" id="70683754"/>
<keyword evidence="4" id="KW-1185">Reference proteome</keyword>
<sequence length="334" mass="35137">MSSPRKSSLPGDDRGVSPVIGVVLMIGIFVTMAAVIGAFVLGFSPTQAPPDTEMAYIEEGAAGVGVQVVMDTGEEVDSGNIEFQLDDGTQCEDWGGNGAISTGDETILSYCDGEDLEEGDTIQVIWTDDTESRSAIIDSYELRGEEVTLADDNCESYDIDREDDDIEIDEGDTVACDIGSSGDRWDAELEIEEDGILIGDVYITDEVDVDGGYLIGDDIVSDDEVEVDGGGEIGGDVTSDGEVEIQEDSEIHGNVDAGGDIDMAEEADQATIHGDVSAEGTVDLDEESQIGGDVIDTAGNTELNLDDSHIRGGTDIEDARIDCSGDSTIDGESC</sequence>
<evidence type="ECO:0000256" key="1">
    <source>
        <dbReference type="SAM" id="Phobius"/>
    </source>
</evidence>
<proteinExistence type="predicted"/>